<feature type="transmembrane region" description="Helical" evidence="1">
    <location>
        <begin position="44"/>
        <end position="68"/>
    </location>
</feature>
<accession>A0A1C4ENP7</accession>
<keyword evidence="1" id="KW-0472">Membrane</keyword>
<protein>
    <submittedName>
        <fullName evidence="2">Uncharacterized protein</fullName>
    </submittedName>
</protein>
<organism evidence="2 3">
    <name type="scientific">Chitinophaga costaii</name>
    <dbReference type="NCBI Taxonomy" id="1335309"/>
    <lineage>
        <taxon>Bacteria</taxon>
        <taxon>Pseudomonadati</taxon>
        <taxon>Bacteroidota</taxon>
        <taxon>Chitinophagia</taxon>
        <taxon>Chitinophagales</taxon>
        <taxon>Chitinophagaceae</taxon>
        <taxon>Chitinophaga</taxon>
    </lineage>
</organism>
<name>A0A1C4ENP7_9BACT</name>
<reference evidence="2 3" key="1">
    <citation type="submission" date="2016-08" db="EMBL/GenBank/DDBJ databases">
        <authorList>
            <person name="Seilhamer J.J."/>
        </authorList>
    </citation>
    <scope>NUCLEOTIDE SEQUENCE [LARGE SCALE GENOMIC DNA]</scope>
    <source>
        <strain evidence="2 3">A37T2</strain>
    </source>
</reference>
<evidence type="ECO:0000256" key="1">
    <source>
        <dbReference type="SAM" id="Phobius"/>
    </source>
</evidence>
<feature type="transmembrane region" description="Helical" evidence="1">
    <location>
        <begin position="151"/>
        <end position="173"/>
    </location>
</feature>
<feature type="transmembrane region" description="Helical" evidence="1">
    <location>
        <begin position="127"/>
        <end position="145"/>
    </location>
</feature>
<proteinExistence type="predicted"/>
<keyword evidence="3" id="KW-1185">Reference proteome</keyword>
<keyword evidence="1" id="KW-0812">Transmembrane</keyword>
<dbReference type="RefSeq" id="WP_089713002.1">
    <property type="nucleotide sequence ID" value="NZ_FMAR01000009.1"/>
</dbReference>
<sequence>MEADELKKIWQVYDQRLEQALHLNLLNLREIQTLKAKSALHKMLWVKWLGIILGIGWVWCLPIFINAALYVHNYFFAFSAGFHLLVTVIAIVVYLQHVIRIYKVNNANTVLEVQEQLAKLQTSTLQIARLLFLQLPVFTTFYLHTEMFHNGSYWWIAQVLVTGLFTWAGIWLYRNIAIKNVHKRWFLTLFNSPEWTQLTKAMLLLDEIAVYKKETPVLK</sequence>
<keyword evidence="1" id="KW-1133">Transmembrane helix</keyword>
<dbReference type="OrthoDB" id="5706484at2"/>
<dbReference type="EMBL" id="FMAR01000009">
    <property type="protein sequence ID" value="SCC45204.1"/>
    <property type="molecule type" value="Genomic_DNA"/>
</dbReference>
<dbReference type="AlphaFoldDB" id="A0A1C4ENP7"/>
<dbReference type="STRING" id="1335309.GA0116948_10968"/>
<gene>
    <name evidence="2" type="ORF">GA0116948_10968</name>
</gene>
<evidence type="ECO:0000313" key="3">
    <source>
        <dbReference type="Proteomes" id="UP000242818"/>
    </source>
</evidence>
<dbReference type="Proteomes" id="UP000242818">
    <property type="component" value="Unassembled WGS sequence"/>
</dbReference>
<feature type="transmembrane region" description="Helical" evidence="1">
    <location>
        <begin position="74"/>
        <end position="95"/>
    </location>
</feature>
<evidence type="ECO:0000313" key="2">
    <source>
        <dbReference type="EMBL" id="SCC45204.1"/>
    </source>
</evidence>